<comment type="similarity">
    <text evidence="1 2">Belongs to the OprB family.</text>
</comment>
<dbReference type="EMBL" id="JAAEDI010000028">
    <property type="protein sequence ID" value="MBR0652419.1"/>
    <property type="molecule type" value="Genomic_DNA"/>
</dbReference>
<comment type="caution">
    <text evidence="3">The sequence shown here is derived from an EMBL/GenBank/DDBJ whole genome shotgun (WGS) entry which is preliminary data.</text>
</comment>
<dbReference type="Gene3D" id="2.40.160.180">
    <property type="entry name" value="Carbohydrate-selective porin OprB"/>
    <property type="match status" value="1"/>
</dbReference>
<gene>
    <name evidence="3" type="ORF">GXW78_22375</name>
</gene>
<evidence type="ECO:0000256" key="1">
    <source>
        <dbReference type="ARBA" id="ARBA00008769"/>
    </source>
</evidence>
<dbReference type="Pfam" id="PF04966">
    <property type="entry name" value="OprB"/>
    <property type="match status" value="1"/>
</dbReference>
<reference evidence="4" key="1">
    <citation type="journal article" date="2021" name="Syst. Appl. Microbiol.">
        <title>Roseomonas hellenica sp. nov., isolated from roots of wild-growing Alkanna tinctoria.</title>
        <authorList>
            <person name="Rat A."/>
            <person name="Naranjo H.D."/>
            <person name="Lebbe L."/>
            <person name="Cnockaert M."/>
            <person name="Krigas N."/>
            <person name="Grigoriadou K."/>
            <person name="Maloupa E."/>
            <person name="Willems A."/>
        </authorList>
    </citation>
    <scope>NUCLEOTIDE SEQUENCE [LARGE SCALE GENOMIC DNA]</scope>
    <source>
        <strain evidence="4">LMG 31159</strain>
    </source>
</reference>
<keyword evidence="4" id="KW-1185">Reference proteome</keyword>
<feature type="signal peptide" evidence="2">
    <location>
        <begin position="1"/>
        <end position="23"/>
    </location>
</feature>
<dbReference type="InterPro" id="IPR038673">
    <property type="entry name" value="OprB_sf"/>
</dbReference>
<dbReference type="PANTHER" id="PTHR37944:SF1">
    <property type="entry name" value="PORIN B"/>
    <property type="match status" value="1"/>
</dbReference>
<dbReference type="PANTHER" id="PTHR37944">
    <property type="entry name" value="PORIN B"/>
    <property type="match status" value="1"/>
</dbReference>
<dbReference type="Proteomes" id="UP000698752">
    <property type="component" value="Unassembled WGS sequence"/>
</dbReference>
<evidence type="ECO:0000256" key="2">
    <source>
        <dbReference type="RuleBase" id="RU363072"/>
    </source>
</evidence>
<evidence type="ECO:0000313" key="4">
    <source>
        <dbReference type="Proteomes" id="UP000698752"/>
    </source>
</evidence>
<sequence length="442" mass="46493">MTPLRRLHVLTLLLCAAPLAAFADDGQQSSCDGGHALAPGVCFTAVGTLDAVQNLRGGIRPGPAAIGLLDVALAVDLDRVMGLDGWTLAVSAYGIYGRQPTPTRVGSLATVSSVEAVSTVRLNELWLQRSLGDWGSIRFGQLAADSEFIAAYAAGNLVNATFGWPVAIANALPGGGPAYPLPTLGARLALGDPDDATGLRAAVFSGNPGERYGVDTNPQMHNRYGTTFSTAGGMFAIAEAVTGGAAPDSGDGPRPWVLKAGAWFHNAGFDSVLFDDTGQSLASPSSTGVPQRFANNYGGYGVVEATLWRGEDGWLAVFGRAFTQPDDRNAIAWQVDGGLAWRGPFSRADDTLSIGVSWARIGNQSRSFDRDVNEYGTAWPIRSAETVIEVNYDLSAIKDRLSVRPFVQFYANPAAGEPNAQRNPNQSLPDALVIGLRLVGTL</sequence>
<keyword evidence="2" id="KW-0732">Signal</keyword>
<dbReference type="InterPro" id="IPR052932">
    <property type="entry name" value="OprB_Porin"/>
</dbReference>
<dbReference type="RefSeq" id="WP_211871137.1">
    <property type="nucleotide sequence ID" value="NZ_JAAEDI010000028.1"/>
</dbReference>
<protein>
    <submittedName>
        <fullName evidence="3">Carbohydrate porin</fullName>
    </submittedName>
</protein>
<organism evidence="3 4">
    <name type="scientific">Neoroseomonas terrae</name>
    <dbReference type="NCBI Taxonomy" id="424799"/>
    <lineage>
        <taxon>Bacteria</taxon>
        <taxon>Pseudomonadati</taxon>
        <taxon>Pseudomonadota</taxon>
        <taxon>Alphaproteobacteria</taxon>
        <taxon>Acetobacterales</taxon>
        <taxon>Acetobacteraceae</taxon>
        <taxon>Neoroseomonas</taxon>
    </lineage>
</organism>
<dbReference type="InterPro" id="IPR007049">
    <property type="entry name" value="Carb-sel_porin_OprB"/>
</dbReference>
<proteinExistence type="inferred from homology"/>
<accession>A0ABS5EN17</accession>
<evidence type="ECO:0000313" key="3">
    <source>
        <dbReference type="EMBL" id="MBR0652419.1"/>
    </source>
</evidence>
<feature type="chain" id="PRO_5044989313" evidence="2">
    <location>
        <begin position="24"/>
        <end position="442"/>
    </location>
</feature>
<name>A0ABS5EN17_9PROT</name>